<dbReference type="HOGENOM" id="CLU_2086507_0_0_1"/>
<dbReference type="EMBL" id="KK207690">
    <property type="protein sequence ID" value="EZF57371.1"/>
    <property type="molecule type" value="Genomic_DNA"/>
</dbReference>
<dbReference type="AlphaFoldDB" id="A0A022WGW4"/>
<organism evidence="1">
    <name type="scientific">Trichophyton rubrum CBS 288.86</name>
    <dbReference type="NCBI Taxonomy" id="1215330"/>
    <lineage>
        <taxon>Eukaryota</taxon>
        <taxon>Fungi</taxon>
        <taxon>Dikarya</taxon>
        <taxon>Ascomycota</taxon>
        <taxon>Pezizomycotina</taxon>
        <taxon>Eurotiomycetes</taxon>
        <taxon>Eurotiomycetidae</taxon>
        <taxon>Onygenales</taxon>
        <taxon>Arthrodermataceae</taxon>
        <taxon>Trichophyton</taxon>
    </lineage>
</organism>
<gene>
    <name evidence="1" type="ORF">H103_00398</name>
</gene>
<sequence>MSVICTLGSDISALEAGLQHLLPWSQVTILVDCSGRPTWKLAVVVKTSPLRNLGLPLSPAHPGITKHSHSILLVYLFYLSYNNLSLPLHRLNYLHYQKSVHRQRLLKSFYREVRGIT</sequence>
<reference evidence="1" key="1">
    <citation type="submission" date="2014-02" db="EMBL/GenBank/DDBJ databases">
        <title>The Genome Sequence of Trichophyton rubrum (morphotype fischeri) CBS 288.86.</title>
        <authorList>
            <consortium name="The Broad Institute Genomics Platform"/>
            <person name="Cuomo C.A."/>
            <person name="White T.C."/>
            <person name="Graser Y."/>
            <person name="Martinez-Rossi N."/>
            <person name="Heitman J."/>
            <person name="Young S.K."/>
            <person name="Zeng Q."/>
            <person name="Gargeya S."/>
            <person name="Abouelleil A."/>
            <person name="Alvarado L."/>
            <person name="Chapman S.B."/>
            <person name="Gainer-Dewar J."/>
            <person name="Goldberg J."/>
            <person name="Griggs A."/>
            <person name="Gujja S."/>
            <person name="Hansen M."/>
            <person name="Howarth C."/>
            <person name="Imamovic A."/>
            <person name="Larimer J."/>
            <person name="Martinez D."/>
            <person name="Murphy C."/>
            <person name="Pearson M.D."/>
            <person name="Persinoti G."/>
            <person name="Poon T."/>
            <person name="Priest M."/>
            <person name="Roberts A.D."/>
            <person name="Saif S."/>
            <person name="Shea T.D."/>
            <person name="Sykes S.N."/>
            <person name="Wortman J."/>
            <person name="Nusbaum C."/>
            <person name="Birren B."/>
        </authorList>
    </citation>
    <scope>NUCLEOTIDE SEQUENCE [LARGE SCALE GENOMIC DNA]</scope>
    <source>
        <strain evidence="1">CBS 288.86</strain>
    </source>
</reference>
<evidence type="ECO:0000313" key="1">
    <source>
        <dbReference type="EMBL" id="EZF57371.1"/>
    </source>
</evidence>
<dbReference type="Proteomes" id="UP000023758">
    <property type="component" value="Unassembled WGS sequence"/>
</dbReference>
<name>A0A022WGW4_TRIRU</name>
<proteinExistence type="predicted"/>
<protein>
    <submittedName>
        <fullName evidence="1">Uncharacterized protein</fullName>
    </submittedName>
</protein>
<accession>A0A022WGW4</accession>